<evidence type="ECO:0000259" key="4">
    <source>
        <dbReference type="Pfam" id="PF01494"/>
    </source>
</evidence>
<name>A0AAN7WA30_9PEZI</name>
<dbReference type="PRINTS" id="PR00420">
    <property type="entry name" value="RNGMNOXGNASE"/>
</dbReference>
<gene>
    <name evidence="5" type="ORF">LTR97_006566</name>
</gene>
<protein>
    <recommendedName>
        <fullName evidence="4">FAD-binding domain-containing protein</fullName>
    </recommendedName>
</protein>
<keyword evidence="2" id="KW-0274">FAD</keyword>
<comment type="caution">
    <text evidence="5">The sequence shown here is derived from an EMBL/GenBank/DDBJ whole genome shotgun (WGS) entry which is preliminary data.</text>
</comment>
<keyword evidence="1" id="KW-0285">Flavoprotein</keyword>
<dbReference type="EMBL" id="JAVRQU010000009">
    <property type="protein sequence ID" value="KAK5698917.1"/>
    <property type="molecule type" value="Genomic_DNA"/>
</dbReference>
<feature type="domain" description="FAD-binding" evidence="4">
    <location>
        <begin position="13"/>
        <end position="381"/>
    </location>
</feature>
<dbReference type="SUPFAM" id="SSF51905">
    <property type="entry name" value="FAD/NAD(P)-binding domain"/>
    <property type="match status" value="1"/>
</dbReference>
<accession>A0AAN7WA30</accession>
<dbReference type="GO" id="GO:0071949">
    <property type="term" value="F:FAD binding"/>
    <property type="evidence" value="ECO:0007669"/>
    <property type="project" value="InterPro"/>
</dbReference>
<dbReference type="InterPro" id="IPR051104">
    <property type="entry name" value="FAD_monoxygenase"/>
</dbReference>
<keyword evidence="3" id="KW-0560">Oxidoreductase</keyword>
<evidence type="ECO:0000256" key="2">
    <source>
        <dbReference type="ARBA" id="ARBA00022827"/>
    </source>
</evidence>
<organism evidence="5 6">
    <name type="scientific">Elasticomyces elasticus</name>
    <dbReference type="NCBI Taxonomy" id="574655"/>
    <lineage>
        <taxon>Eukaryota</taxon>
        <taxon>Fungi</taxon>
        <taxon>Dikarya</taxon>
        <taxon>Ascomycota</taxon>
        <taxon>Pezizomycotina</taxon>
        <taxon>Dothideomycetes</taxon>
        <taxon>Dothideomycetidae</taxon>
        <taxon>Mycosphaerellales</taxon>
        <taxon>Teratosphaeriaceae</taxon>
        <taxon>Elasticomyces</taxon>
    </lineage>
</organism>
<dbReference type="PANTHER" id="PTHR46720">
    <property type="entry name" value="HYDROXYLASE, PUTATIVE (AFU_ORTHOLOGUE AFUA_3G01460)-RELATED"/>
    <property type="match status" value="1"/>
</dbReference>
<reference evidence="5" key="1">
    <citation type="submission" date="2023-08" db="EMBL/GenBank/DDBJ databases">
        <title>Black Yeasts Isolated from many extreme environments.</title>
        <authorList>
            <person name="Coleine C."/>
            <person name="Stajich J.E."/>
            <person name="Selbmann L."/>
        </authorList>
    </citation>
    <scope>NUCLEOTIDE SEQUENCE</scope>
    <source>
        <strain evidence="5">CCFEE 5810</strain>
    </source>
</reference>
<sequence>MGSHSPKQAECLSVAIIGGGLCGLALAVALKQRNIVFKVYEARSSFTELGAGINIGPNTLDAFRLIDGGLGEAYLDMAARNPPDRQDVWFDVRLGAAIDGHGDGERVASLMAPPTGSMCVGRDALLQLLAERAGLVDGIGRERAAFNKKLVLLEDTAGGITMSFEDGTSEHASVVIACDGIHSAVRRLMIDPESPAAKPGFSQAGVYRAMLPFQKLETVLGPQMARTSQIIPGPSGYLIMYPVSETTMNVGLWVWRRETWPHREWVLPNQRSAMEQNLRDWGATARSIMELVPDPPFYAGHYYHTQPKSHWKGRVCLIGDAAHAMPPHAGSGAGQAMEDAYVMAEVLSSAAEFDPTEAHVAAALSAYEAVRRPRYEQVVAASVKGMHDWSDLYDVPVTEQRLKDWVELAKNRFDFIWKHDLAGDASSARASMRQKAVL</sequence>
<evidence type="ECO:0000313" key="5">
    <source>
        <dbReference type="EMBL" id="KAK5698917.1"/>
    </source>
</evidence>
<dbReference type="Pfam" id="PF01494">
    <property type="entry name" value="FAD_binding_3"/>
    <property type="match status" value="1"/>
</dbReference>
<dbReference type="GO" id="GO:0044550">
    <property type="term" value="P:secondary metabolite biosynthetic process"/>
    <property type="evidence" value="ECO:0007669"/>
    <property type="project" value="TreeGrafter"/>
</dbReference>
<dbReference type="AlphaFoldDB" id="A0AAN7WA30"/>
<evidence type="ECO:0000313" key="6">
    <source>
        <dbReference type="Proteomes" id="UP001310594"/>
    </source>
</evidence>
<dbReference type="GO" id="GO:0016491">
    <property type="term" value="F:oxidoreductase activity"/>
    <property type="evidence" value="ECO:0007669"/>
    <property type="project" value="UniProtKB-KW"/>
</dbReference>
<evidence type="ECO:0000256" key="1">
    <source>
        <dbReference type="ARBA" id="ARBA00022630"/>
    </source>
</evidence>
<dbReference type="InterPro" id="IPR002938">
    <property type="entry name" value="FAD-bd"/>
</dbReference>
<dbReference type="Gene3D" id="3.50.50.60">
    <property type="entry name" value="FAD/NAD(P)-binding domain"/>
    <property type="match status" value="1"/>
</dbReference>
<proteinExistence type="predicted"/>
<evidence type="ECO:0000256" key="3">
    <source>
        <dbReference type="ARBA" id="ARBA00023002"/>
    </source>
</evidence>
<dbReference type="Proteomes" id="UP001310594">
    <property type="component" value="Unassembled WGS sequence"/>
</dbReference>
<dbReference type="PANTHER" id="PTHR46720:SF3">
    <property type="entry name" value="FAD-BINDING DOMAIN-CONTAINING PROTEIN-RELATED"/>
    <property type="match status" value="1"/>
</dbReference>
<dbReference type="InterPro" id="IPR036188">
    <property type="entry name" value="FAD/NAD-bd_sf"/>
</dbReference>